<name>A0A915MA72_MELJA</name>
<feature type="region of interest" description="Disordered" evidence="2">
    <location>
        <begin position="1"/>
        <end position="81"/>
    </location>
</feature>
<reference evidence="6" key="1">
    <citation type="submission" date="2022-11" db="UniProtKB">
        <authorList>
            <consortium name="WormBaseParasite"/>
        </authorList>
    </citation>
    <scope>IDENTIFICATION</scope>
</reference>
<feature type="compositionally biased region" description="Basic and acidic residues" evidence="2">
    <location>
        <begin position="63"/>
        <end position="80"/>
    </location>
</feature>
<comment type="caution">
    <text evidence="1">Lacks conserved residue(s) required for the propagation of feature annotation.</text>
</comment>
<feature type="region of interest" description="Disordered" evidence="2">
    <location>
        <begin position="244"/>
        <end position="291"/>
    </location>
</feature>
<dbReference type="PANTHER" id="PTHR47324">
    <property type="entry name" value="PROTEIN IRG-7-RELATED"/>
    <property type="match status" value="1"/>
</dbReference>
<dbReference type="InterPro" id="IPR000742">
    <property type="entry name" value="EGF"/>
</dbReference>
<evidence type="ECO:0000313" key="6">
    <source>
        <dbReference type="WBParaSite" id="scaffold3294_cov292.g6373"/>
    </source>
</evidence>
<organism evidence="5 6">
    <name type="scientific">Meloidogyne javanica</name>
    <name type="common">Root-knot nematode worm</name>
    <dbReference type="NCBI Taxonomy" id="6303"/>
    <lineage>
        <taxon>Eukaryota</taxon>
        <taxon>Metazoa</taxon>
        <taxon>Ecdysozoa</taxon>
        <taxon>Nematoda</taxon>
        <taxon>Chromadorea</taxon>
        <taxon>Rhabditida</taxon>
        <taxon>Tylenchina</taxon>
        <taxon>Tylenchomorpha</taxon>
        <taxon>Tylenchoidea</taxon>
        <taxon>Meloidogynidae</taxon>
        <taxon>Meloidogyninae</taxon>
        <taxon>Meloidogyne</taxon>
        <taxon>Meloidogyne incognita group</taxon>
    </lineage>
</organism>
<sequence>MSIILDPYISPKEKNRLKGFNEEENENLVSLQEEYSRRKEKKGATTTTSSSSSSSRESSSSSRHTEPKRKPEDGKKKEGKSFGFSTRLSTMWEDMKRMMGFSPDCLNGGYRGIGSLSCTCPQYFEGQLCEQIVCANGGKRIKEKTTGFGGIQTEEEICKCTHPIYITGRHCEQVNCQNGGRLLSDGNCQCADGWYSGTFCQYYTSSWLVAIGIPLLFIALIIFCCVVCRMDLCSLCRSRPVTTQRTRPNERRPRRRQHQQNCPTTFGDCRGIQRPHNGPNRSRRPNDNLLNQQEDQQYVLRLERFPMLYNPNSINDKPLDPPPPYEQAILCVPTPLGVPPNYYNLITEQQTTQSTISVNPNILTVQEENAENINENEERAILEEENIPENNQQRNQQPNSNASPTFK</sequence>
<feature type="domain" description="EGF-like" evidence="4">
    <location>
        <begin position="167"/>
        <end position="201"/>
    </location>
</feature>
<keyword evidence="1" id="KW-0245">EGF-like domain</keyword>
<dbReference type="PROSITE" id="PS50026">
    <property type="entry name" value="EGF_3"/>
    <property type="match status" value="1"/>
</dbReference>
<dbReference type="PROSITE" id="PS01186">
    <property type="entry name" value="EGF_2"/>
    <property type="match status" value="1"/>
</dbReference>
<dbReference type="Proteomes" id="UP000887561">
    <property type="component" value="Unplaced"/>
</dbReference>
<keyword evidence="3" id="KW-0812">Transmembrane</keyword>
<keyword evidence="3" id="KW-1133">Transmembrane helix</keyword>
<evidence type="ECO:0000256" key="1">
    <source>
        <dbReference type="PROSITE-ProRule" id="PRU00076"/>
    </source>
</evidence>
<dbReference type="PANTHER" id="PTHR47324:SF3">
    <property type="entry name" value="EGF-LIKE DOMAIN-CONTAINING PROTEIN"/>
    <property type="match status" value="1"/>
</dbReference>
<feature type="compositionally biased region" description="Basic and acidic residues" evidence="2">
    <location>
        <begin position="11"/>
        <end position="21"/>
    </location>
</feature>
<dbReference type="AlphaFoldDB" id="A0A915MA72"/>
<feature type="transmembrane region" description="Helical" evidence="3">
    <location>
        <begin position="207"/>
        <end position="228"/>
    </location>
</feature>
<dbReference type="InterPro" id="IPR053295">
    <property type="entry name" value="Innate_immunity_reg"/>
</dbReference>
<feature type="compositionally biased region" description="Low complexity" evidence="2">
    <location>
        <begin position="388"/>
        <end position="401"/>
    </location>
</feature>
<evidence type="ECO:0000256" key="2">
    <source>
        <dbReference type="SAM" id="MobiDB-lite"/>
    </source>
</evidence>
<dbReference type="WBParaSite" id="scaffold3294_cov292.g6373">
    <property type="protein sequence ID" value="scaffold3294_cov292.g6373"/>
    <property type="gene ID" value="scaffold3294_cov292.g6373"/>
</dbReference>
<protein>
    <submittedName>
        <fullName evidence="6">EGF-like domain-containing protein</fullName>
    </submittedName>
</protein>
<proteinExistence type="predicted"/>
<feature type="compositionally biased region" description="Low complexity" evidence="2">
    <location>
        <begin position="45"/>
        <end position="62"/>
    </location>
</feature>
<keyword evidence="5" id="KW-1185">Reference proteome</keyword>
<evidence type="ECO:0000259" key="4">
    <source>
        <dbReference type="PROSITE" id="PS50026"/>
    </source>
</evidence>
<feature type="region of interest" description="Disordered" evidence="2">
    <location>
        <begin position="381"/>
        <end position="407"/>
    </location>
</feature>
<evidence type="ECO:0000256" key="3">
    <source>
        <dbReference type="SAM" id="Phobius"/>
    </source>
</evidence>
<accession>A0A915MA72</accession>
<evidence type="ECO:0000313" key="5">
    <source>
        <dbReference type="Proteomes" id="UP000887561"/>
    </source>
</evidence>
<keyword evidence="3" id="KW-0472">Membrane</keyword>